<protein>
    <recommendedName>
        <fullName evidence="4">XRE family transcriptional regulator</fullName>
    </recommendedName>
</protein>
<comment type="caution">
    <text evidence="1">The sequence shown here is derived from an EMBL/GenBank/DDBJ whole genome shotgun (WGS) entry which is preliminary data.</text>
</comment>
<dbReference type="EMBL" id="JAQLGM010000058">
    <property type="protein sequence ID" value="MDB2002090.1"/>
    <property type="molecule type" value="Genomic_DNA"/>
</dbReference>
<organism evidence="1 3">
    <name type="scientific">Clostridium symbiosum</name>
    <name type="common">Bacteroides symbiosus</name>
    <dbReference type="NCBI Taxonomy" id="1512"/>
    <lineage>
        <taxon>Bacteria</taxon>
        <taxon>Bacillati</taxon>
        <taxon>Bacillota</taxon>
        <taxon>Clostridia</taxon>
        <taxon>Lachnospirales</taxon>
        <taxon>Lachnospiraceae</taxon>
        <taxon>Otoolea</taxon>
    </lineage>
</organism>
<evidence type="ECO:0000313" key="2">
    <source>
        <dbReference type="EMBL" id="MDB2002090.1"/>
    </source>
</evidence>
<gene>
    <name evidence="1" type="ORF">K5I21_20640</name>
    <name evidence="2" type="ORF">PM006_17985</name>
</gene>
<reference evidence="2" key="2">
    <citation type="submission" date="2023-01" db="EMBL/GenBank/DDBJ databases">
        <title>Human gut microbiome strain richness.</title>
        <authorList>
            <person name="Chen-Liaw A."/>
        </authorList>
    </citation>
    <scope>NUCLEOTIDE SEQUENCE</scope>
    <source>
        <strain evidence="2">B1_m1001713B170214d0_201011</strain>
    </source>
</reference>
<dbReference type="Proteomes" id="UP001203136">
    <property type="component" value="Unassembled WGS sequence"/>
</dbReference>
<dbReference type="GeneID" id="57968770"/>
<dbReference type="Proteomes" id="UP001300871">
    <property type="component" value="Unassembled WGS sequence"/>
</dbReference>
<evidence type="ECO:0000313" key="3">
    <source>
        <dbReference type="Proteomes" id="UP001203136"/>
    </source>
</evidence>
<accession>A0AAW6B1W0</accession>
<dbReference type="EMBL" id="JAINVB010000001">
    <property type="protein sequence ID" value="MCK0088229.1"/>
    <property type="molecule type" value="Genomic_DNA"/>
</dbReference>
<evidence type="ECO:0008006" key="4">
    <source>
        <dbReference type="Google" id="ProtNLM"/>
    </source>
</evidence>
<reference evidence="1" key="1">
    <citation type="journal article" date="2022" name="Cell Host Microbe">
        <title>Colonization of the live biotherapeutic product VE303 and modulation of the microbiota and metabolites in healthy volunteers.</title>
        <authorList>
            <person name="Dsouza M."/>
            <person name="Menon R."/>
            <person name="Crossette E."/>
            <person name="Bhattarai S.K."/>
            <person name="Schneider J."/>
            <person name="Kim Y.G."/>
            <person name="Reddy S."/>
            <person name="Caballero S."/>
            <person name="Felix C."/>
            <person name="Cornacchione L."/>
            <person name="Hendrickson J."/>
            <person name="Watson A.R."/>
            <person name="Minot S.S."/>
            <person name="Greenfield N."/>
            <person name="Schopf L."/>
            <person name="Szabady R."/>
            <person name="Patarroyo J."/>
            <person name="Smith W."/>
            <person name="Harrison P."/>
            <person name="Kuijper E.J."/>
            <person name="Kelly C.P."/>
            <person name="Olle B."/>
            <person name="Bobilev D."/>
            <person name="Silber J.L."/>
            <person name="Bucci V."/>
            <person name="Roberts B."/>
            <person name="Faith J."/>
            <person name="Norman J.M."/>
        </authorList>
    </citation>
    <scope>NUCLEOTIDE SEQUENCE</scope>
    <source>
        <strain evidence="1">VE303-04</strain>
    </source>
</reference>
<dbReference type="AlphaFoldDB" id="A0AAW6B1W0"/>
<proteinExistence type="predicted"/>
<name>A0AAW6B1W0_CLOSY</name>
<sequence>MYPNLLGQKEFFRLTEQDMGEIIGVSRSDYSRKVLNGSFYPGECRAYCRYFNKPFDFLFATEGEISHFLNKSFRNLVPAPYSAGQEMISG</sequence>
<evidence type="ECO:0000313" key="1">
    <source>
        <dbReference type="EMBL" id="MCK0088229.1"/>
    </source>
</evidence>
<dbReference type="RefSeq" id="WP_003504795.1">
    <property type="nucleotide sequence ID" value="NZ_BAABZD010000006.1"/>
</dbReference>